<dbReference type="Pfam" id="PF07698">
    <property type="entry name" value="7TM-7TMR_HD"/>
    <property type="match status" value="1"/>
</dbReference>
<dbReference type="GO" id="GO:0016787">
    <property type="term" value="F:hydrolase activity"/>
    <property type="evidence" value="ECO:0007669"/>
    <property type="project" value="UniProtKB-KW"/>
</dbReference>
<dbReference type="PANTHER" id="PTHR36442">
    <property type="entry name" value="CYCLIC-DI-AMP PHOSPHODIESTERASE PGPH"/>
    <property type="match status" value="1"/>
</dbReference>
<dbReference type="RefSeq" id="WP_017751284.1">
    <property type="nucleotide sequence ID" value="NZ_CBXI010000043.1"/>
</dbReference>
<dbReference type="InterPro" id="IPR011624">
    <property type="entry name" value="Metal-dep_PHydrolase_7TM_extra"/>
</dbReference>
<keyword evidence="1" id="KW-0472">Membrane</keyword>
<keyword evidence="4" id="KW-1185">Reference proteome</keyword>
<evidence type="ECO:0000313" key="3">
    <source>
        <dbReference type="EMBL" id="CDL92563.1"/>
    </source>
</evidence>
<evidence type="ECO:0000256" key="1">
    <source>
        <dbReference type="SAM" id="Phobius"/>
    </source>
</evidence>
<dbReference type="Pfam" id="PF01966">
    <property type="entry name" value="HD"/>
    <property type="match status" value="1"/>
</dbReference>
<gene>
    <name evidence="3" type="ORF">CTDIVETGP_2633</name>
</gene>
<feature type="transmembrane region" description="Helical" evidence="1">
    <location>
        <begin position="269"/>
        <end position="289"/>
    </location>
</feature>
<dbReference type="SMART" id="SM00471">
    <property type="entry name" value="HDc"/>
    <property type="match status" value="1"/>
</dbReference>
<dbReference type="InterPro" id="IPR003607">
    <property type="entry name" value="HD/PDEase_dom"/>
</dbReference>
<feature type="transmembrane region" description="Helical" evidence="1">
    <location>
        <begin position="301"/>
        <end position="318"/>
    </location>
</feature>
<feature type="domain" description="HD/PDEase" evidence="2">
    <location>
        <begin position="475"/>
        <end position="633"/>
    </location>
</feature>
<dbReference type="Gene3D" id="1.10.3210.10">
    <property type="entry name" value="Hypothetical protein af1432"/>
    <property type="match status" value="1"/>
</dbReference>
<keyword evidence="1" id="KW-0812">Transmembrane</keyword>
<proteinExistence type="predicted"/>
<evidence type="ECO:0000313" key="4">
    <source>
        <dbReference type="Proteomes" id="UP000019482"/>
    </source>
</evidence>
<dbReference type="PANTHER" id="PTHR36442:SF1">
    <property type="entry name" value="CYCLIC-DI-AMP PHOSPHODIESTERASE PGPH"/>
    <property type="match status" value="1"/>
</dbReference>
<sequence length="700" mass="79215">MKKLDLKRFFIREKQNRIIIFIVSFILIYAVLLTGLTTKRYNLKLGEIAKVDIKAPREVKDDLSTQDRVNQVLDSVPIQYNKKPEVKTETIDKINKFFSTVNPIIIDSQTDEKQKQQKIKSAADISLSDNDYLKLARMSKSDMDELHNFLIESMSDLYDNNNISDNSQKDNEEDIKKAQEDIIIKVGNSNLSKSIRDLAINIAYTQISPNFFYDKDKTQELKIETAKKVPPVMIKKDQIIVKEGEPVTKYQIGVLKDLGLLNDGSYFKWYIYISLAVLVVLILALQWIYLNIYSKSIYKDFNIFVMINILSFLGILFARSLGIISPFFIPLAFIPMIFSILVNSKTSLVINILNCVLISTAVEFNIEITILAMVNVIIGSIILRKLQQRNDILYATICIAVINIVLTVSMGFLLTNNVVDVAEKAIFTGIGSIISGILVIGFLPVFESSFNIVTTIKLLELSNPNNPLLKRLLMEAPGTYHHSILVGNLAEVATEEVGGNALFSRVAAYYHDIGKIKRPYFFKENQLGNDNPHDKITSALSAVIIISHVKDGVEMAKEYKLPKVIIDVIEQHHGTSLVKYFYVTMKNSSKSPEDVKEEDFRYPGPIPETKEAGIIMLADGVEAAVRSINEPNKDNIESMINDIINDRLSSGQLDNCDLTLRDITKIKAAFIKVLLGIYHHRIEYPKDKWADKNNKLIDDK</sequence>
<comment type="caution">
    <text evidence="3">The sequence shown here is derived from an EMBL/GenBank/DDBJ whole genome shotgun (WGS) entry which is preliminary data.</text>
</comment>
<dbReference type="InterPro" id="IPR011621">
    <property type="entry name" value="Metal-dep_PHydrolase_7TM_intra"/>
</dbReference>
<name>W6N756_CLOTY</name>
<feature type="transmembrane region" description="Helical" evidence="1">
    <location>
        <begin position="426"/>
        <end position="446"/>
    </location>
</feature>
<dbReference type="EMBL" id="CBXI010000043">
    <property type="protein sequence ID" value="CDL92563.1"/>
    <property type="molecule type" value="Genomic_DNA"/>
</dbReference>
<protein>
    <submittedName>
        <fullName evidence="3">Membrane protein containing HD superfamily hydrolase domain, YQFF ortholog</fullName>
    </submittedName>
</protein>
<feature type="transmembrane region" description="Helical" evidence="1">
    <location>
        <begin position="392"/>
        <end position="414"/>
    </location>
</feature>
<dbReference type="NCBIfam" id="TIGR00277">
    <property type="entry name" value="HDIG"/>
    <property type="match status" value="1"/>
</dbReference>
<feature type="transmembrane region" description="Helical" evidence="1">
    <location>
        <begin position="18"/>
        <end position="36"/>
    </location>
</feature>
<dbReference type="SUPFAM" id="SSF109604">
    <property type="entry name" value="HD-domain/PDEase-like"/>
    <property type="match status" value="1"/>
</dbReference>
<keyword evidence="1" id="KW-1133">Transmembrane helix</keyword>
<accession>W6N756</accession>
<dbReference type="CDD" id="cd00077">
    <property type="entry name" value="HDc"/>
    <property type="match status" value="1"/>
</dbReference>
<dbReference type="OrthoDB" id="9806952at2"/>
<dbReference type="GeneID" id="29418118"/>
<dbReference type="InterPro" id="IPR006674">
    <property type="entry name" value="HD_domain"/>
</dbReference>
<evidence type="ECO:0000259" key="2">
    <source>
        <dbReference type="SMART" id="SM00471"/>
    </source>
</evidence>
<dbReference type="InterPro" id="IPR006675">
    <property type="entry name" value="HDIG_dom"/>
</dbReference>
<feature type="transmembrane region" description="Helical" evidence="1">
    <location>
        <begin position="324"/>
        <end position="343"/>
    </location>
</feature>
<dbReference type="AlphaFoldDB" id="W6N756"/>
<reference evidence="3 4" key="1">
    <citation type="journal article" date="2015" name="Genome Announc.">
        <title>Draft Genome Sequence of Clostridium tyrobutyricum Strain DIVETGP, Isolated from Cow's Milk for Grana Padano Production.</title>
        <authorList>
            <person name="Soggiu A."/>
            <person name="Piras C."/>
            <person name="Gaiarsa S."/>
            <person name="Sassera D."/>
            <person name="Roncada P."/>
            <person name="Bendixen E."/>
            <person name="Brasca M."/>
            <person name="Bonizzi L."/>
        </authorList>
    </citation>
    <scope>NUCLEOTIDE SEQUENCE [LARGE SCALE GENOMIC DNA]</scope>
    <source>
        <strain evidence="3 4">DIVETGP</strain>
    </source>
</reference>
<dbReference type="InterPro" id="IPR052722">
    <property type="entry name" value="PgpH_phosphodiesterase"/>
</dbReference>
<feature type="transmembrane region" description="Helical" evidence="1">
    <location>
        <begin position="364"/>
        <end position="386"/>
    </location>
</feature>
<organism evidence="3 4">
    <name type="scientific">Clostridium tyrobutyricum DIVETGP</name>
    <dbReference type="NCBI Taxonomy" id="1408889"/>
    <lineage>
        <taxon>Bacteria</taxon>
        <taxon>Bacillati</taxon>
        <taxon>Bacillota</taxon>
        <taxon>Clostridia</taxon>
        <taxon>Eubacteriales</taxon>
        <taxon>Clostridiaceae</taxon>
        <taxon>Clostridium</taxon>
    </lineage>
</organism>
<dbReference type="Proteomes" id="UP000019482">
    <property type="component" value="Unassembled WGS sequence"/>
</dbReference>
<dbReference type="Pfam" id="PF07697">
    <property type="entry name" value="7TMR-HDED"/>
    <property type="match status" value="1"/>
</dbReference>
<keyword evidence="3" id="KW-0378">Hydrolase</keyword>